<dbReference type="EC" id="2.3.1.286" evidence="1"/>
<dbReference type="Gene3D" id="3.30.1600.10">
    <property type="entry name" value="SIR2/SIRT2 'Small Domain"/>
    <property type="match status" value="1"/>
</dbReference>
<dbReference type="SUPFAM" id="SSF52467">
    <property type="entry name" value="DHS-like NAD/FAD-binding domain"/>
    <property type="match status" value="1"/>
</dbReference>
<dbReference type="NCBIfam" id="NF001752">
    <property type="entry name" value="PRK00481.1-1"/>
    <property type="match status" value="1"/>
</dbReference>
<keyword evidence="4" id="KW-0479">Metal-binding</keyword>
<dbReference type="EMBL" id="CP147251">
    <property type="protein sequence ID" value="WYJ75499.1"/>
    <property type="molecule type" value="Genomic_DNA"/>
</dbReference>
<evidence type="ECO:0000256" key="4">
    <source>
        <dbReference type="PROSITE-ProRule" id="PRU00236"/>
    </source>
</evidence>
<feature type="binding site" evidence="4">
    <location>
        <position position="126"/>
    </location>
    <ligand>
        <name>Zn(2+)</name>
        <dbReference type="ChEBI" id="CHEBI:29105"/>
    </ligand>
</feature>
<dbReference type="InterPro" id="IPR050134">
    <property type="entry name" value="NAD-dep_sirtuin_deacylases"/>
</dbReference>
<dbReference type="RefSeq" id="WP_207871681.1">
    <property type="nucleotide sequence ID" value="NZ_CP147251.1"/>
</dbReference>
<name>A0ABZ2SNN3_9ENTE</name>
<dbReference type="InterPro" id="IPR029035">
    <property type="entry name" value="DHS-like_NAD/FAD-binding_dom"/>
</dbReference>
<dbReference type="PROSITE" id="PS50305">
    <property type="entry name" value="SIRTUIN"/>
    <property type="match status" value="1"/>
</dbReference>
<gene>
    <name evidence="6" type="ORF">DOK78_000074</name>
</gene>
<sequence length="233" mass="26014">MNYCSRQEAKKQILDARSLTFLTGAGISTPSGIPDYRSLKGVYQGMDAPEYLLSRECLENEPQKFYDFVMQLYHPTAKPNIIHQKIAMLSNEKDVHVVTQNIDGLHEKAGTPHCTNFHGTLYACTCHKCGEAVAWQSYIQSDCHAVCGGQIRPNVVLYGEGFQETIVQKAMQAVAQADLLVIVGTSFQVHPFCDLIHYKKASADCLVINQTEIYLPISHHLLQEDASHVFAEL</sequence>
<dbReference type="Proteomes" id="UP000664701">
    <property type="component" value="Chromosome"/>
</dbReference>
<dbReference type="InterPro" id="IPR003000">
    <property type="entry name" value="Sirtuin"/>
</dbReference>
<organism evidence="6 7">
    <name type="scientific">Candidatus Enterococcus lowellii</name>
    <dbReference type="NCBI Taxonomy" id="2230877"/>
    <lineage>
        <taxon>Bacteria</taxon>
        <taxon>Bacillati</taxon>
        <taxon>Bacillota</taxon>
        <taxon>Bacilli</taxon>
        <taxon>Lactobacillales</taxon>
        <taxon>Enterococcaceae</taxon>
        <taxon>Enterococcus</taxon>
    </lineage>
</organism>
<accession>A0ABZ2SNN3</accession>
<feature type="binding site" evidence="4">
    <location>
        <position position="143"/>
    </location>
    <ligand>
        <name>Zn(2+)</name>
        <dbReference type="ChEBI" id="CHEBI:29105"/>
    </ligand>
</feature>
<evidence type="ECO:0000313" key="7">
    <source>
        <dbReference type="Proteomes" id="UP000664701"/>
    </source>
</evidence>
<dbReference type="PANTHER" id="PTHR11085">
    <property type="entry name" value="NAD-DEPENDENT PROTEIN DEACYLASE SIRTUIN-5, MITOCHONDRIAL-RELATED"/>
    <property type="match status" value="1"/>
</dbReference>
<dbReference type="Pfam" id="PF02146">
    <property type="entry name" value="SIR2"/>
    <property type="match status" value="1"/>
</dbReference>
<evidence type="ECO:0000256" key="3">
    <source>
        <dbReference type="ARBA" id="ARBA00023027"/>
    </source>
</evidence>
<reference evidence="6 7" key="1">
    <citation type="submission" date="2021-03" db="EMBL/GenBank/DDBJ databases">
        <authorList>
            <person name="Gilmore M.S."/>
            <person name="Schwartzman J."/>
            <person name="Van Tyne D."/>
            <person name="Martin M."/>
            <person name="Earl A.M."/>
            <person name="Manson A.L."/>
            <person name="Straub T."/>
            <person name="Salamzade R."/>
            <person name="Saavedra J."/>
            <person name="Lebreton F."/>
            <person name="Prichula J."/>
            <person name="Schaufler K."/>
            <person name="Gaca A."/>
            <person name="Sgardioli B."/>
            <person name="Wagenaar J."/>
            <person name="Strong T."/>
        </authorList>
    </citation>
    <scope>NUCLEOTIDE SEQUENCE [LARGE SCALE GENOMIC DNA]</scope>
    <source>
        <strain evidence="6 7">DIV2402</strain>
    </source>
</reference>
<keyword evidence="3" id="KW-0520">NAD</keyword>
<proteinExistence type="predicted"/>
<keyword evidence="2" id="KW-0808">Transferase</keyword>
<dbReference type="InterPro" id="IPR026590">
    <property type="entry name" value="Ssirtuin_cat_dom"/>
</dbReference>
<dbReference type="PANTHER" id="PTHR11085:SF4">
    <property type="entry name" value="NAD-DEPENDENT PROTEIN DEACYLASE"/>
    <property type="match status" value="1"/>
</dbReference>
<evidence type="ECO:0000256" key="1">
    <source>
        <dbReference type="ARBA" id="ARBA00012928"/>
    </source>
</evidence>
<keyword evidence="7" id="KW-1185">Reference proteome</keyword>
<keyword evidence="4" id="KW-0862">Zinc</keyword>
<evidence type="ECO:0000259" key="5">
    <source>
        <dbReference type="PROSITE" id="PS50305"/>
    </source>
</evidence>
<feature type="binding site" evidence="4">
    <location>
        <position position="147"/>
    </location>
    <ligand>
        <name>Zn(2+)</name>
        <dbReference type="ChEBI" id="CHEBI:29105"/>
    </ligand>
</feature>
<feature type="domain" description="Deacetylase sirtuin-type" evidence="5">
    <location>
        <begin position="1"/>
        <end position="233"/>
    </location>
</feature>
<evidence type="ECO:0000313" key="6">
    <source>
        <dbReference type="EMBL" id="WYJ75499.1"/>
    </source>
</evidence>
<feature type="active site" description="Proton acceptor" evidence="4">
    <location>
        <position position="118"/>
    </location>
</feature>
<dbReference type="InterPro" id="IPR026591">
    <property type="entry name" value="Sirtuin_cat_small_dom_sf"/>
</dbReference>
<feature type="binding site" evidence="4">
    <location>
        <position position="129"/>
    </location>
    <ligand>
        <name>Zn(2+)</name>
        <dbReference type="ChEBI" id="CHEBI:29105"/>
    </ligand>
</feature>
<evidence type="ECO:0000256" key="2">
    <source>
        <dbReference type="ARBA" id="ARBA00022679"/>
    </source>
</evidence>
<protein>
    <recommendedName>
        <fullName evidence="1">protein acetyllysine N-acetyltransferase</fullName>
        <ecNumber evidence="1">2.3.1.286</ecNumber>
    </recommendedName>
</protein>
<dbReference type="Gene3D" id="3.40.50.1220">
    <property type="entry name" value="TPP-binding domain"/>
    <property type="match status" value="1"/>
</dbReference>
<reference evidence="6 7" key="2">
    <citation type="submission" date="2024-03" db="EMBL/GenBank/DDBJ databases">
        <title>The Genome Sequence of Enterococcus sp. DIV2402.</title>
        <authorList>
            <consortium name="The Broad Institute Genomics Platform"/>
            <consortium name="The Broad Institute Microbial Omics Core"/>
            <consortium name="The Broad Institute Genomic Center for Infectious Diseases"/>
            <person name="Earl A."/>
            <person name="Manson A."/>
            <person name="Gilmore M."/>
            <person name="Schwartman J."/>
            <person name="Shea T."/>
            <person name="Abouelleil A."/>
            <person name="Cao P."/>
            <person name="Chapman S."/>
            <person name="Cusick C."/>
            <person name="Young S."/>
            <person name="Neafsey D."/>
            <person name="Nusbaum C."/>
            <person name="Birren B."/>
        </authorList>
    </citation>
    <scope>NUCLEOTIDE SEQUENCE [LARGE SCALE GENOMIC DNA]</scope>
    <source>
        <strain evidence="6 7">DIV2402</strain>
    </source>
</reference>